<dbReference type="InterPro" id="IPR011251">
    <property type="entry name" value="Luciferase-like_dom"/>
</dbReference>
<feature type="binding site" evidence="6">
    <location>
        <position position="167"/>
    </location>
    <ligand>
        <name>FMN</name>
        <dbReference type="ChEBI" id="CHEBI:58210"/>
    </ligand>
</feature>
<organism evidence="8 9">
    <name type="scientific">Falsochrobactrum shanghaiense</name>
    <dbReference type="NCBI Taxonomy" id="2201899"/>
    <lineage>
        <taxon>Bacteria</taxon>
        <taxon>Pseudomonadati</taxon>
        <taxon>Pseudomonadota</taxon>
        <taxon>Alphaproteobacteria</taxon>
        <taxon>Hyphomicrobiales</taxon>
        <taxon>Brucellaceae</taxon>
        <taxon>Falsochrobactrum</taxon>
    </lineage>
</organism>
<evidence type="ECO:0000256" key="3">
    <source>
        <dbReference type="ARBA" id="ARBA00023002"/>
    </source>
</evidence>
<dbReference type="Proteomes" id="UP000245865">
    <property type="component" value="Unassembled WGS sequence"/>
</dbReference>
<evidence type="ECO:0000256" key="4">
    <source>
        <dbReference type="ARBA" id="ARBA00023033"/>
    </source>
</evidence>
<dbReference type="InterPro" id="IPR036661">
    <property type="entry name" value="Luciferase-like_sf"/>
</dbReference>
<reference evidence="8 9" key="1">
    <citation type="submission" date="2018-05" db="EMBL/GenBank/DDBJ databases">
        <title>Comparative genomic sequence analysis between strain HN4 and CCM 8460T (Falsochrobactrum ovis) will provide more evidence to prove that HN4 is a new species of Falsochrobactrum.</title>
        <authorList>
            <person name="Lyu W."/>
            <person name="Sun L."/>
            <person name="Yao L."/>
        </authorList>
    </citation>
    <scope>NUCLEOTIDE SEQUENCE [LARGE SCALE GENOMIC DNA]</scope>
    <source>
        <strain evidence="8 9">HN4</strain>
    </source>
</reference>
<dbReference type="EMBL" id="QGDB01000002">
    <property type="protein sequence ID" value="PWL18340.1"/>
    <property type="molecule type" value="Genomic_DNA"/>
</dbReference>
<feature type="domain" description="Luciferase-like" evidence="7">
    <location>
        <begin position="34"/>
        <end position="397"/>
    </location>
</feature>
<evidence type="ECO:0000313" key="8">
    <source>
        <dbReference type="EMBL" id="PWL18340.1"/>
    </source>
</evidence>
<keyword evidence="4 8" id="KW-0503">Monooxygenase</keyword>
<evidence type="ECO:0000256" key="5">
    <source>
        <dbReference type="ARBA" id="ARBA00033748"/>
    </source>
</evidence>
<dbReference type="SUPFAM" id="SSF51679">
    <property type="entry name" value="Bacterial luciferase-like"/>
    <property type="match status" value="1"/>
</dbReference>
<dbReference type="CDD" id="cd01095">
    <property type="entry name" value="Nitrilotriacetate_monoxgenase"/>
    <property type="match status" value="1"/>
</dbReference>
<comment type="similarity">
    <text evidence="5">Belongs to the NtaA/SnaA/DszA monooxygenase family.</text>
</comment>
<feature type="binding site" evidence="6">
    <location>
        <position position="238"/>
    </location>
    <ligand>
        <name>FMN</name>
        <dbReference type="ChEBI" id="CHEBI:58210"/>
    </ligand>
</feature>
<dbReference type="GO" id="GO:0016705">
    <property type="term" value="F:oxidoreductase activity, acting on paired donors, with incorporation or reduction of molecular oxygen"/>
    <property type="evidence" value="ECO:0007669"/>
    <property type="project" value="InterPro"/>
</dbReference>
<evidence type="ECO:0000256" key="2">
    <source>
        <dbReference type="ARBA" id="ARBA00022643"/>
    </source>
</evidence>
<keyword evidence="9" id="KW-1185">Reference proteome</keyword>
<dbReference type="InterPro" id="IPR016215">
    <property type="entry name" value="NTA_MOA"/>
</dbReference>
<protein>
    <submittedName>
        <fullName evidence="8">Nitrilotriacetate monooxygenase</fullName>
    </submittedName>
</protein>
<dbReference type="AlphaFoldDB" id="A0A316JSU6"/>
<gene>
    <name evidence="8" type="ORF">DKP76_04345</name>
</gene>
<evidence type="ECO:0000313" key="9">
    <source>
        <dbReference type="Proteomes" id="UP000245865"/>
    </source>
</evidence>
<dbReference type="NCBIfam" id="TIGR03860">
    <property type="entry name" value="FMN_nitrolo"/>
    <property type="match status" value="1"/>
</dbReference>
<dbReference type="GO" id="GO:0004497">
    <property type="term" value="F:monooxygenase activity"/>
    <property type="evidence" value="ECO:0007669"/>
    <property type="project" value="UniProtKB-KW"/>
</dbReference>
<dbReference type="Gene3D" id="3.20.20.30">
    <property type="entry name" value="Luciferase-like domain"/>
    <property type="match status" value="1"/>
</dbReference>
<feature type="binding site" evidence="6">
    <location>
        <position position="69"/>
    </location>
    <ligand>
        <name>FMN</name>
        <dbReference type="ChEBI" id="CHEBI:58210"/>
    </ligand>
</feature>
<dbReference type="InterPro" id="IPR051260">
    <property type="entry name" value="Diverse_substr_monoxygenases"/>
</dbReference>
<dbReference type="PIRSF" id="PIRSF000337">
    <property type="entry name" value="NTA_MOA"/>
    <property type="match status" value="1"/>
</dbReference>
<proteinExistence type="inferred from homology"/>
<dbReference type="PANTHER" id="PTHR30011:SF16">
    <property type="entry name" value="C2H2 FINGER DOMAIN TRANSCRIPTION FACTOR (EUROFUNG)-RELATED"/>
    <property type="match status" value="1"/>
</dbReference>
<evidence type="ECO:0000256" key="6">
    <source>
        <dbReference type="PIRSR" id="PIRSR000337-1"/>
    </source>
</evidence>
<evidence type="ECO:0000259" key="7">
    <source>
        <dbReference type="Pfam" id="PF00296"/>
    </source>
</evidence>
<sequence length="445" mass="49629">MAPIDAQSHDEGNVLKNMKLGLSMRYLGYHLAAWRHPDFDPASITRFEAYRDIARKAEEAKLDMIFFADGLAVRNEAKPEGSLSHDMRNADLEPLTLLSAIAATTSHIGLVATSSTTYNEPYHIARRYASLDMISHGRAGWNVVTSWSEQEALNFNRTENLPKDERYDRAQEFVEVVCGLWNSFEADAFTHDKKTGQFYDPTKMHVLDHKGKHFQVRGPLTSGVTPQGRPLIVQAGASDKGRDIAAQYADVVYSVAQNIDEARAFYSDIKARAAQQGRKNNAPLIMPALAFYVGETREAAQAKFDALQALIDPLAGLAQLYSFAGDLSGYDLDKPIPEDHFTDKISIGSGLLKQARETGMTIRQLYEQVAAGFTVRYVIGSAEEIVDDMQHWMETGAADGFNLCPPILPNSLDDFIEFILPELRRRGLFRTEYEGKTLRENLGLT</sequence>
<comment type="caution">
    <text evidence="8">The sequence shown here is derived from an EMBL/GenBank/DDBJ whole genome shotgun (WGS) entry which is preliminary data.</text>
</comment>
<keyword evidence="3" id="KW-0560">Oxidoreductase</keyword>
<evidence type="ECO:0000256" key="1">
    <source>
        <dbReference type="ARBA" id="ARBA00022630"/>
    </source>
</evidence>
<name>A0A316JSU6_9HYPH</name>
<keyword evidence="1 6" id="KW-0285">Flavoprotein</keyword>
<dbReference type="OrthoDB" id="9779442at2"/>
<dbReference type="Pfam" id="PF00296">
    <property type="entry name" value="Bac_luciferase"/>
    <property type="match status" value="1"/>
</dbReference>
<dbReference type="PANTHER" id="PTHR30011">
    <property type="entry name" value="ALKANESULFONATE MONOOXYGENASE-RELATED"/>
    <property type="match status" value="1"/>
</dbReference>
<feature type="binding site" evidence="6">
    <location>
        <position position="113"/>
    </location>
    <ligand>
        <name>FMN</name>
        <dbReference type="ChEBI" id="CHEBI:58210"/>
    </ligand>
</feature>
<accession>A0A316JSU6</accession>
<keyword evidence="2 6" id="KW-0288">FMN</keyword>